<dbReference type="InterPro" id="IPR011055">
    <property type="entry name" value="Dup_hybrid_motif"/>
</dbReference>
<protein>
    <submittedName>
        <fullName evidence="2">Peptidase M23</fullName>
    </submittedName>
</protein>
<dbReference type="CDD" id="cd00118">
    <property type="entry name" value="LysM"/>
    <property type="match status" value="1"/>
</dbReference>
<dbReference type="SUPFAM" id="SSF51261">
    <property type="entry name" value="Duplicated hybrid motif"/>
    <property type="match status" value="1"/>
</dbReference>
<dbReference type="Gene3D" id="2.70.70.10">
    <property type="entry name" value="Glucose Permease (Domain IIA)"/>
    <property type="match status" value="1"/>
</dbReference>
<dbReference type="Pfam" id="PF01476">
    <property type="entry name" value="LysM"/>
    <property type="match status" value="1"/>
</dbReference>
<dbReference type="PROSITE" id="PS51782">
    <property type="entry name" value="LYSM"/>
    <property type="match status" value="1"/>
</dbReference>
<dbReference type="Gene3D" id="3.10.350.10">
    <property type="entry name" value="LysM domain"/>
    <property type="match status" value="1"/>
</dbReference>
<proteinExistence type="predicted"/>
<dbReference type="CDD" id="cd12797">
    <property type="entry name" value="M23_peptidase"/>
    <property type="match status" value="1"/>
</dbReference>
<keyword evidence="3" id="KW-1185">Reference proteome</keyword>
<dbReference type="SMART" id="SM00257">
    <property type="entry name" value="LysM"/>
    <property type="match status" value="1"/>
</dbReference>
<dbReference type="InterPro" id="IPR018392">
    <property type="entry name" value="LysM"/>
</dbReference>
<evidence type="ECO:0000313" key="2">
    <source>
        <dbReference type="EMBL" id="BCI62896.1"/>
    </source>
</evidence>
<accession>A0A7G1HTD7</accession>
<evidence type="ECO:0000313" key="3">
    <source>
        <dbReference type="Proteomes" id="UP000594042"/>
    </source>
</evidence>
<feature type="domain" description="LysM" evidence="1">
    <location>
        <begin position="277"/>
        <end position="321"/>
    </location>
</feature>
<name>A0A7G1HTD7_9BACT</name>
<dbReference type="InterPro" id="IPR050570">
    <property type="entry name" value="Cell_wall_metabolism_enzyme"/>
</dbReference>
<dbReference type="KEGG" id="copr:Cop2CBH44_12490"/>
<reference evidence="3" key="1">
    <citation type="submission" date="2020-07" db="EMBL/GenBank/DDBJ databases">
        <title>Complete genome sequencing of Coprobacter sp. strain 2CBH44.</title>
        <authorList>
            <person name="Sakamoto M."/>
            <person name="Murakami T."/>
            <person name="Mori H."/>
        </authorList>
    </citation>
    <scope>NUCLEOTIDE SEQUENCE [LARGE SCALE GENOMIC DNA]</scope>
    <source>
        <strain evidence="3">2CBH44</strain>
    </source>
</reference>
<sequence length="322" mass="36466">MNLTGLKQLIITGLIVTTPFIEISAQVNPGKPTNNIHNQQHHDLLANQRNIRKEISLIDSLTFFRKLKQEAEEFPAIDLYGDEWNNEWVNPYKKSMSQLPDSFAINVADYCMPVPGYKTSDYGPRWRRMHRGVDLKLQIGDTVRAAFSGKVRITKYDARGYGYYVLLRHGNGLETIYGHLSKILVRPNQIVKVGEPIALGGNTGRSTGPHLHFETRFLGIDLNPNDIFDFENQVPHTDIFVYHPHSTNRYSGKNQNNATVKKAVASSGKHQNGSKYATHRVKKGDTLYALASKYHTSVNQLCKLNRINKSTKLRPGQVLKVK</sequence>
<evidence type="ECO:0000259" key="1">
    <source>
        <dbReference type="PROSITE" id="PS51782"/>
    </source>
</evidence>
<dbReference type="Pfam" id="PF01551">
    <property type="entry name" value="Peptidase_M23"/>
    <property type="match status" value="1"/>
</dbReference>
<gene>
    <name evidence="2" type="ORF">Cop2CBH44_12490</name>
</gene>
<dbReference type="InterPro" id="IPR036779">
    <property type="entry name" value="LysM_dom_sf"/>
</dbReference>
<dbReference type="EMBL" id="AP023322">
    <property type="protein sequence ID" value="BCI62896.1"/>
    <property type="molecule type" value="Genomic_DNA"/>
</dbReference>
<dbReference type="PANTHER" id="PTHR21666">
    <property type="entry name" value="PEPTIDASE-RELATED"/>
    <property type="match status" value="1"/>
</dbReference>
<dbReference type="InterPro" id="IPR016047">
    <property type="entry name" value="M23ase_b-sheet_dom"/>
</dbReference>
<organism evidence="2 3">
    <name type="scientific">Coprobacter secundus subsp. similis</name>
    <dbReference type="NCBI Taxonomy" id="2751153"/>
    <lineage>
        <taxon>Bacteria</taxon>
        <taxon>Pseudomonadati</taxon>
        <taxon>Bacteroidota</taxon>
        <taxon>Bacteroidia</taxon>
        <taxon>Bacteroidales</taxon>
        <taxon>Barnesiellaceae</taxon>
        <taxon>Coprobacter</taxon>
    </lineage>
</organism>
<dbReference type="PANTHER" id="PTHR21666:SF270">
    <property type="entry name" value="MUREIN HYDROLASE ACTIVATOR ENVC"/>
    <property type="match status" value="1"/>
</dbReference>
<dbReference type="AlphaFoldDB" id="A0A7G1HTD7"/>
<dbReference type="GO" id="GO:0004222">
    <property type="term" value="F:metalloendopeptidase activity"/>
    <property type="evidence" value="ECO:0007669"/>
    <property type="project" value="TreeGrafter"/>
</dbReference>
<dbReference type="SUPFAM" id="SSF54106">
    <property type="entry name" value="LysM domain"/>
    <property type="match status" value="1"/>
</dbReference>
<dbReference type="Proteomes" id="UP000594042">
    <property type="component" value="Chromosome"/>
</dbReference>